<dbReference type="SUPFAM" id="SSF52833">
    <property type="entry name" value="Thioredoxin-like"/>
    <property type="match status" value="1"/>
</dbReference>
<dbReference type="PROSITE" id="PS51353">
    <property type="entry name" value="ARSC"/>
    <property type="match status" value="1"/>
</dbReference>
<dbReference type="EMBL" id="BAABHW010000002">
    <property type="protein sequence ID" value="GAA5072079.1"/>
    <property type="molecule type" value="Genomic_DNA"/>
</dbReference>
<organism evidence="3 4">
    <name type="scientific">[Roseibacterium] beibuensis</name>
    <dbReference type="NCBI Taxonomy" id="1193142"/>
    <lineage>
        <taxon>Bacteria</taxon>
        <taxon>Pseudomonadati</taxon>
        <taxon>Pseudomonadota</taxon>
        <taxon>Alphaproteobacteria</taxon>
        <taxon>Rhodobacterales</taxon>
        <taxon>Roseobacteraceae</taxon>
        <taxon>Roseicyclus</taxon>
    </lineage>
</organism>
<evidence type="ECO:0008006" key="5">
    <source>
        <dbReference type="Google" id="ProtNLM"/>
    </source>
</evidence>
<evidence type="ECO:0000256" key="2">
    <source>
        <dbReference type="PROSITE-ProRule" id="PRU01282"/>
    </source>
</evidence>
<sequence length="131" mass="14181">MLAPAAIGVNLRNRDMTVLEKGALMIVYGLKACDTCRKAVKALQGAGHEVRLVDVRAEPLSAAQIEAFVAAFGEKIVNRRSTTWRGLSEEDRALPEAEIIAAHPSVMKRPVIEAGETLYLGWDAGVRDALI</sequence>
<comment type="similarity">
    <text evidence="1 2">Belongs to the ArsC family.</text>
</comment>
<keyword evidence="4" id="KW-1185">Reference proteome</keyword>
<dbReference type="InterPro" id="IPR006660">
    <property type="entry name" value="Arsenate_reductase-like"/>
</dbReference>
<evidence type="ECO:0000256" key="1">
    <source>
        <dbReference type="ARBA" id="ARBA00007198"/>
    </source>
</evidence>
<evidence type="ECO:0000313" key="4">
    <source>
        <dbReference type="Proteomes" id="UP001499910"/>
    </source>
</evidence>
<accession>A0ABP9L702</accession>
<protein>
    <recommendedName>
        <fullName evidence="5">Arsenate reductase</fullName>
    </recommendedName>
</protein>
<gene>
    <name evidence="3" type="ORF">GCM10023209_16550</name>
</gene>
<comment type="caution">
    <text evidence="3">The sequence shown here is derived from an EMBL/GenBank/DDBJ whole genome shotgun (WGS) entry which is preliminary data.</text>
</comment>
<reference evidence="4" key="1">
    <citation type="journal article" date="2019" name="Int. J. Syst. Evol. Microbiol.">
        <title>The Global Catalogue of Microorganisms (GCM) 10K type strain sequencing project: providing services to taxonomists for standard genome sequencing and annotation.</title>
        <authorList>
            <consortium name="The Broad Institute Genomics Platform"/>
            <consortium name="The Broad Institute Genome Sequencing Center for Infectious Disease"/>
            <person name="Wu L."/>
            <person name="Ma J."/>
        </authorList>
    </citation>
    <scope>NUCLEOTIDE SEQUENCE [LARGE SCALE GENOMIC DNA]</scope>
    <source>
        <strain evidence="4">JCM 18015</strain>
    </source>
</reference>
<evidence type="ECO:0000313" key="3">
    <source>
        <dbReference type="EMBL" id="GAA5072079.1"/>
    </source>
</evidence>
<name>A0ABP9L702_9RHOB</name>
<dbReference type="Gene3D" id="3.40.30.10">
    <property type="entry name" value="Glutaredoxin"/>
    <property type="match status" value="1"/>
</dbReference>
<dbReference type="PANTHER" id="PTHR30041">
    <property type="entry name" value="ARSENATE REDUCTASE"/>
    <property type="match status" value="1"/>
</dbReference>
<dbReference type="Pfam" id="PF03960">
    <property type="entry name" value="ArsC"/>
    <property type="match status" value="1"/>
</dbReference>
<dbReference type="PANTHER" id="PTHR30041:SF8">
    <property type="entry name" value="PROTEIN YFFB"/>
    <property type="match status" value="1"/>
</dbReference>
<dbReference type="Proteomes" id="UP001499910">
    <property type="component" value="Unassembled WGS sequence"/>
</dbReference>
<dbReference type="InterPro" id="IPR036249">
    <property type="entry name" value="Thioredoxin-like_sf"/>
</dbReference>
<proteinExistence type="inferred from homology"/>